<comment type="caution">
    <text evidence="3">The sequence shown here is derived from an EMBL/GenBank/DDBJ whole genome shotgun (WGS) entry which is preliminary data.</text>
</comment>
<feature type="region of interest" description="Disordered" evidence="1">
    <location>
        <begin position="1"/>
        <end position="28"/>
    </location>
</feature>
<gene>
    <name evidence="3" type="ORF">HPP92_025197</name>
    <name evidence="2" type="ORF">HPP92_025431</name>
</gene>
<dbReference type="EMBL" id="JADCNM010000014">
    <property type="protein sequence ID" value="KAG0453893.1"/>
    <property type="molecule type" value="Genomic_DNA"/>
</dbReference>
<protein>
    <recommendedName>
        <fullName evidence="6">Gag protein</fullName>
    </recommendedName>
</protein>
<dbReference type="OrthoDB" id="767234at2759"/>
<organism evidence="3 5">
    <name type="scientific">Vanilla planifolia</name>
    <name type="common">Vanilla</name>
    <dbReference type="NCBI Taxonomy" id="51239"/>
    <lineage>
        <taxon>Eukaryota</taxon>
        <taxon>Viridiplantae</taxon>
        <taxon>Streptophyta</taxon>
        <taxon>Embryophyta</taxon>
        <taxon>Tracheophyta</taxon>
        <taxon>Spermatophyta</taxon>
        <taxon>Magnoliopsida</taxon>
        <taxon>Liliopsida</taxon>
        <taxon>Asparagales</taxon>
        <taxon>Orchidaceae</taxon>
        <taxon>Vanilloideae</taxon>
        <taxon>Vanilleae</taxon>
        <taxon>Vanilla</taxon>
    </lineage>
</organism>
<accession>A0A835UA76</accession>
<dbReference type="PANTHER" id="PTHR34222:SF37">
    <property type="entry name" value="RETROTRANSPOSON GAG DOMAIN-CONTAINING PROTEIN"/>
    <property type="match status" value="1"/>
</dbReference>
<evidence type="ECO:0008006" key="6">
    <source>
        <dbReference type="Google" id="ProtNLM"/>
    </source>
</evidence>
<dbReference type="EMBL" id="JADCNL010000014">
    <property type="protein sequence ID" value="KAG0452767.1"/>
    <property type="molecule type" value="Genomic_DNA"/>
</dbReference>
<dbReference type="Proteomes" id="UP000636800">
    <property type="component" value="Unassembled WGS sequence"/>
</dbReference>
<reference evidence="4 5" key="1">
    <citation type="journal article" date="2020" name="Nat. Food">
        <title>A phased Vanilla planifolia genome enables genetic improvement of flavour and production.</title>
        <authorList>
            <person name="Hasing T."/>
            <person name="Tang H."/>
            <person name="Brym M."/>
            <person name="Khazi F."/>
            <person name="Huang T."/>
            <person name="Chambers A.H."/>
        </authorList>
    </citation>
    <scope>NUCLEOTIDE SEQUENCE [LARGE SCALE GENOMIC DNA]</scope>
    <source>
        <tissue evidence="3">Leaf</tissue>
    </source>
</reference>
<evidence type="ECO:0000313" key="2">
    <source>
        <dbReference type="EMBL" id="KAG0452767.1"/>
    </source>
</evidence>
<proteinExistence type="predicted"/>
<sequence>MSASKVLVSSNQPEEMNSAQKTGELQNVRASNRLNGKNYLIWSQFIRTYLKSKGRLSHLLGTAREIWDYTRRTYSKANDAAQVYEIKVKTAATKQGDKSVTDPEDAAILKKFIEKDRVYDFLAGLNPEFDQVRIQILGKEETPPLEETISLVRAEGSGRGVMLQPQTLTAQP</sequence>
<evidence type="ECO:0000313" key="3">
    <source>
        <dbReference type="EMBL" id="KAG0453893.1"/>
    </source>
</evidence>
<dbReference type="PANTHER" id="PTHR34222">
    <property type="entry name" value="GAG_PRE-INTEGRS DOMAIN-CONTAINING PROTEIN"/>
    <property type="match status" value="1"/>
</dbReference>
<name>A0A835UA76_VANPL</name>
<evidence type="ECO:0000313" key="5">
    <source>
        <dbReference type="Proteomes" id="UP000639772"/>
    </source>
</evidence>
<evidence type="ECO:0000313" key="4">
    <source>
        <dbReference type="Proteomes" id="UP000636800"/>
    </source>
</evidence>
<keyword evidence="4" id="KW-1185">Reference proteome</keyword>
<dbReference type="AlphaFoldDB" id="A0A835UA76"/>
<evidence type="ECO:0000256" key="1">
    <source>
        <dbReference type="SAM" id="MobiDB-lite"/>
    </source>
</evidence>
<dbReference type="Proteomes" id="UP000639772">
    <property type="component" value="Unassembled WGS sequence"/>
</dbReference>